<dbReference type="CDD" id="cd02947">
    <property type="entry name" value="TRX_family"/>
    <property type="match status" value="1"/>
</dbReference>
<dbReference type="GeneID" id="11512632"/>
<dbReference type="OrthoDB" id="19690at2759"/>
<evidence type="ECO:0000256" key="1">
    <source>
        <dbReference type="ARBA" id="ARBA00008987"/>
    </source>
</evidence>
<dbReference type="PROSITE" id="PS51352">
    <property type="entry name" value="THIOREDOXIN_2"/>
    <property type="match status" value="1"/>
</dbReference>
<dbReference type="Proteomes" id="UP000007322">
    <property type="component" value="Chromosome 3"/>
</dbReference>
<dbReference type="InterPro" id="IPR017937">
    <property type="entry name" value="Thioredoxin_CS"/>
</dbReference>
<dbReference type="InterPro" id="IPR036249">
    <property type="entry name" value="Thioredoxin-like_sf"/>
</dbReference>
<keyword evidence="2" id="KW-1015">Disulfide bond</keyword>
<dbReference type="OMA" id="ATHKYVI"/>
<name>G2QCD6_THET4</name>
<organism evidence="4 5">
    <name type="scientific">Thermothelomyces thermophilus (strain ATCC 42464 / BCRC 31852 / DSM 1799)</name>
    <name type="common">Sporotrichum thermophile</name>
    <dbReference type="NCBI Taxonomy" id="573729"/>
    <lineage>
        <taxon>Eukaryota</taxon>
        <taxon>Fungi</taxon>
        <taxon>Dikarya</taxon>
        <taxon>Ascomycota</taxon>
        <taxon>Pezizomycotina</taxon>
        <taxon>Sordariomycetes</taxon>
        <taxon>Sordariomycetidae</taxon>
        <taxon>Sordariales</taxon>
        <taxon>Chaetomiaceae</taxon>
        <taxon>Thermothelomyces</taxon>
    </lineage>
</organism>
<comment type="similarity">
    <text evidence="1">Belongs to the thioredoxin family.</text>
</comment>
<dbReference type="KEGG" id="mtm:MYCTH_2303313"/>
<dbReference type="SUPFAM" id="SSF52833">
    <property type="entry name" value="Thioredoxin-like"/>
    <property type="match status" value="1"/>
</dbReference>
<dbReference type="EMBL" id="CP003004">
    <property type="protein sequence ID" value="AEO57311.1"/>
    <property type="molecule type" value="Genomic_DNA"/>
</dbReference>
<dbReference type="InParanoid" id="G2QCD6"/>
<protein>
    <recommendedName>
        <fullName evidence="3">Thioredoxin domain-containing protein</fullName>
    </recommendedName>
</protein>
<dbReference type="eggNOG" id="KOG0907">
    <property type="taxonomic scope" value="Eukaryota"/>
</dbReference>
<dbReference type="InterPro" id="IPR013766">
    <property type="entry name" value="Thioredoxin_domain"/>
</dbReference>
<dbReference type="PROSITE" id="PS00194">
    <property type="entry name" value="THIOREDOXIN_1"/>
    <property type="match status" value="1"/>
</dbReference>
<keyword evidence="5" id="KW-1185">Reference proteome</keyword>
<dbReference type="STRING" id="573729.G2QCD6"/>
<dbReference type="Gene3D" id="3.40.30.10">
    <property type="entry name" value="Glutaredoxin"/>
    <property type="match status" value="1"/>
</dbReference>
<gene>
    <name evidence="4" type="ORF">MYCTH_2303313</name>
</gene>
<dbReference type="Pfam" id="PF00085">
    <property type="entry name" value="Thioredoxin"/>
    <property type="match status" value="1"/>
</dbReference>
<accession>G2QCD6</accession>
<dbReference type="PANTHER" id="PTHR46115">
    <property type="entry name" value="THIOREDOXIN-LIKE PROTEIN 1"/>
    <property type="match status" value="1"/>
</dbReference>
<evidence type="ECO:0000256" key="2">
    <source>
        <dbReference type="ARBA" id="ARBA00023157"/>
    </source>
</evidence>
<evidence type="ECO:0000313" key="4">
    <source>
        <dbReference type="EMBL" id="AEO57311.1"/>
    </source>
</evidence>
<dbReference type="VEuPathDB" id="FungiDB:MYCTH_2303313"/>
<feature type="domain" description="Thioredoxin" evidence="3">
    <location>
        <begin position="1"/>
        <end position="112"/>
    </location>
</feature>
<evidence type="ECO:0000313" key="5">
    <source>
        <dbReference type="Proteomes" id="UP000007322"/>
    </source>
</evidence>
<reference evidence="4 5" key="1">
    <citation type="journal article" date="2011" name="Nat. Biotechnol.">
        <title>Comparative genomic analysis of the thermophilic biomass-degrading fungi Myceliophthora thermophila and Thielavia terrestris.</title>
        <authorList>
            <person name="Berka R.M."/>
            <person name="Grigoriev I.V."/>
            <person name="Otillar R."/>
            <person name="Salamov A."/>
            <person name="Grimwood J."/>
            <person name="Reid I."/>
            <person name="Ishmael N."/>
            <person name="John T."/>
            <person name="Darmond C."/>
            <person name="Moisan M.-C."/>
            <person name="Henrissat B."/>
            <person name="Coutinho P.M."/>
            <person name="Lombard V."/>
            <person name="Natvig D.O."/>
            <person name="Lindquist E."/>
            <person name="Schmutz J."/>
            <person name="Lucas S."/>
            <person name="Harris P."/>
            <person name="Powlowski J."/>
            <person name="Bellemare A."/>
            <person name="Taylor D."/>
            <person name="Butler G."/>
            <person name="de Vries R.P."/>
            <person name="Allijn I.E."/>
            <person name="van den Brink J."/>
            <person name="Ushinsky S."/>
            <person name="Storms R."/>
            <person name="Powell A.J."/>
            <person name="Paulsen I.T."/>
            <person name="Elbourne L.D.H."/>
            <person name="Baker S.E."/>
            <person name="Magnuson J."/>
            <person name="LaBoissiere S."/>
            <person name="Clutterbuck A.J."/>
            <person name="Martinez D."/>
            <person name="Wogulis M."/>
            <person name="de Leon A.L."/>
            <person name="Rey M.W."/>
            <person name="Tsang A."/>
        </authorList>
    </citation>
    <scope>NUCLEOTIDE SEQUENCE [LARGE SCALE GENOMIC DNA]</scope>
    <source>
        <strain evidence="5">ATCC 42464 / BCRC 31852 / DSM 1799</strain>
    </source>
</reference>
<dbReference type="PRINTS" id="PR00421">
    <property type="entry name" value="THIOREDOXIN"/>
</dbReference>
<evidence type="ECO:0000259" key="3">
    <source>
        <dbReference type="PROSITE" id="PS51352"/>
    </source>
</evidence>
<dbReference type="AlphaFoldDB" id="G2QCD6"/>
<dbReference type="RefSeq" id="XP_003662556.1">
    <property type="nucleotide sequence ID" value="XM_003662508.1"/>
</dbReference>
<dbReference type="HOGENOM" id="CLU_090389_14_0_1"/>
<sequence>MGDHIKDILTLAALDELTSTHKYVIIDFTAQWCPPCKAIAPLFHKLAAEYARPGALAFARVDVDEASEVAAKFGISAMPTFLFLVDGVADGFDDGGALTGAAVQRTDDRALSIRGADPKNLVSAAIKLSELAAKELVAEEVTAESA</sequence>
<proteinExistence type="inferred from homology"/>